<dbReference type="EMBL" id="JAEHOD010000003">
    <property type="protein sequence ID" value="KAG2453404.1"/>
    <property type="molecule type" value="Genomic_DNA"/>
</dbReference>
<feature type="domain" description="Hydroxyproline O-arabinosyltransferase-like" evidence="7">
    <location>
        <begin position="118"/>
        <end position="399"/>
    </location>
</feature>
<dbReference type="InterPro" id="IPR044845">
    <property type="entry name" value="HPAT/SRGT1-like"/>
</dbReference>
<keyword evidence="4" id="KW-0812">Transmembrane</keyword>
<sequence length="444" mass="49084">MRKGAKAEPVTNWHRAGAILLGVLAGYVVGGAVMETADMFYSTPVTPKGGASSGVKIMADGSPTTSAATKTADTRPAGDTIHSVITGNGSPYQNFQGRIMGKAAAAGLAKQTEGDTIHSVFTCGGDGYQNFQSRIMYGTYKLVQKMPGGEKLTGFTRILHRMKPDEFMDEIPTFRANPLHPKCDEWCDFPVADRPNAVAQWIAAAAKDPSMIKGAWILLLECDYVWMRPVQAPDAYDSKTVGLQFMFDYIMPSHPDAAPLMRKLSDNKVDPSVIPRSGPAPVLIRYTDLAGVVPEWERVTAAIEADPVAVKVLDWVREMYAWDVALALRNVTLTTESPPHSHLIAQPPHDLVIGDAAMLHYTWGTLYFEGKTEIWRWEKRDYTSRDVALKVPMLKEPPQPWKEGWRIQDGLPVTRDLHETMTKMLKQMNAAIATLPDLRNRPHA</sequence>
<evidence type="ECO:0000256" key="3">
    <source>
        <dbReference type="ARBA" id="ARBA00022679"/>
    </source>
</evidence>
<comment type="caution">
    <text evidence="8">The sequence shown here is derived from an EMBL/GenBank/DDBJ whole genome shotgun (WGS) entry which is preliminary data.</text>
</comment>
<evidence type="ECO:0000259" key="7">
    <source>
        <dbReference type="Pfam" id="PF23452"/>
    </source>
</evidence>
<comment type="subcellular location">
    <subcellularLocation>
        <location evidence="1">Membrane</location>
        <topology evidence="1">Single-pass membrane protein</topology>
    </subcellularLocation>
</comment>
<keyword evidence="9" id="KW-1185">Reference proteome</keyword>
<keyword evidence="6" id="KW-0472">Membrane</keyword>
<organism evidence="8 9">
    <name type="scientific">Chlamydomonas schloesseri</name>
    <dbReference type="NCBI Taxonomy" id="2026947"/>
    <lineage>
        <taxon>Eukaryota</taxon>
        <taxon>Viridiplantae</taxon>
        <taxon>Chlorophyta</taxon>
        <taxon>core chlorophytes</taxon>
        <taxon>Chlorophyceae</taxon>
        <taxon>CS clade</taxon>
        <taxon>Chlamydomonadales</taxon>
        <taxon>Chlamydomonadaceae</taxon>
        <taxon>Chlamydomonas</taxon>
    </lineage>
</organism>
<evidence type="ECO:0000256" key="4">
    <source>
        <dbReference type="ARBA" id="ARBA00022692"/>
    </source>
</evidence>
<keyword evidence="3" id="KW-0808">Transferase</keyword>
<accession>A0A835WSJ4</accession>
<dbReference type="GO" id="GO:0016020">
    <property type="term" value="C:membrane"/>
    <property type="evidence" value="ECO:0007669"/>
    <property type="project" value="UniProtKB-SubCell"/>
</dbReference>
<reference evidence="8" key="1">
    <citation type="journal article" date="2020" name="bioRxiv">
        <title>Comparative genomics of Chlamydomonas.</title>
        <authorList>
            <person name="Craig R.J."/>
            <person name="Hasan A.R."/>
            <person name="Ness R.W."/>
            <person name="Keightley P.D."/>
        </authorList>
    </citation>
    <scope>NUCLEOTIDE SEQUENCE</scope>
    <source>
        <strain evidence="8">CCAP 11/173</strain>
    </source>
</reference>
<proteinExistence type="predicted"/>
<dbReference type="InterPro" id="IPR056508">
    <property type="entry name" value="HPAT-like"/>
</dbReference>
<evidence type="ECO:0000256" key="2">
    <source>
        <dbReference type="ARBA" id="ARBA00022676"/>
    </source>
</evidence>
<evidence type="ECO:0000313" key="8">
    <source>
        <dbReference type="EMBL" id="KAG2453404.1"/>
    </source>
</evidence>
<gene>
    <name evidence="8" type="ORF">HYH02_001627</name>
</gene>
<dbReference type="PANTHER" id="PTHR31485:SF17">
    <property type="match status" value="1"/>
</dbReference>
<dbReference type="PANTHER" id="PTHR31485">
    <property type="entry name" value="PEPTIDYL SERINE ALPHA-GALACTOSYLTRANSFERASE"/>
    <property type="match status" value="1"/>
</dbReference>
<dbReference type="Proteomes" id="UP000613740">
    <property type="component" value="Unassembled WGS sequence"/>
</dbReference>
<dbReference type="OrthoDB" id="2016014at2759"/>
<evidence type="ECO:0000256" key="5">
    <source>
        <dbReference type="ARBA" id="ARBA00022989"/>
    </source>
</evidence>
<keyword evidence="2" id="KW-0328">Glycosyltransferase</keyword>
<protein>
    <recommendedName>
        <fullName evidence="7">Hydroxyproline O-arabinosyltransferase-like domain-containing protein</fullName>
    </recommendedName>
</protein>
<name>A0A835WSJ4_9CHLO</name>
<dbReference type="Pfam" id="PF23452">
    <property type="entry name" value="HPAT"/>
    <property type="match status" value="1"/>
</dbReference>
<evidence type="ECO:0000313" key="9">
    <source>
        <dbReference type="Proteomes" id="UP000613740"/>
    </source>
</evidence>
<evidence type="ECO:0000256" key="1">
    <source>
        <dbReference type="ARBA" id="ARBA00004167"/>
    </source>
</evidence>
<dbReference type="GO" id="GO:0016757">
    <property type="term" value="F:glycosyltransferase activity"/>
    <property type="evidence" value="ECO:0007669"/>
    <property type="project" value="UniProtKB-KW"/>
</dbReference>
<evidence type="ECO:0000256" key="6">
    <source>
        <dbReference type="ARBA" id="ARBA00023136"/>
    </source>
</evidence>
<dbReference type="AlphaFoldDB" id="A0A835WSJ4"/>
<keyword evidence="5" id="KW-1133">Transmembrane helix</keyword>